<gene>
    <name evidence="2" type="ORF">PanWU01x14_051420</name>
</gene>
<dbReference type="EMBL" id="JXTB01000029">
    <property type="protein sequence ID" value="PON74310.1"/>
    <property type="molecule type" value="Genomic_DNA"/>
</dbReference>
<dbReference type="Proteomes" id="UP000237105">
    <property type="component" value="Unassembled WGS sequence"/>
</dbReference>
<sequence>MSSPASAISSASTPTKGAYDSASSSIGEEGYVRKMEPLCEDDDNYLSPGEYLKLASKKGLMPDTTRASSQYSNWL</sequence>
<name>A0A2P5DLZ5_PARAD</name>
<reference evidence="3" key="1">
    <citation type="submission" date="2016-06" db="EMBL/GenBank/DDBJ databases">
        <title>Parallel loss of symbiosis genes in relatives of nitrogen-fixing non-legume Parasponia.</title>
        <authorList>
            <person name="Van Velzen R."/>
            <person name="Holmer R."/>
            <person name="Bu F."/>
            <person name="Rutten L."/>
            <person name="Van Zeijl A."/>
            <person name="Liu W."/>
            <person name="Santuari L."/>
            <person name="Cao Q."/>
            <person name="Sharma T."/>
            <person name="Shen D."/>
            <person name="Roswanjaya Y."/>
            <person name="Wardhani T."/>
            <person name="Kalhor M.S."/>
            <person name="Jansen J."/>
            <person name="Van den Hoogen J."/>
            <person name="Gungor B."/>
            <person name="Hartog M."/>
            <person name="Hontelez J."/>
            <person name="Verver J."/>
            <person name="Yang W.-C."/>
            <person name="Schijlen E."/>
            <person name="Repin R."/>
            <person name="Schilthuizen M."/>
            <person name="Schranz E."/>
            <person name="Heidstra R."/>
            <person name="Miyata K."/>
            <person name="Fedorova E."/>
            <person name="Kohlen W."/>
            <person name="Bisseling T."/>
            <person name="Smit S."/>
            <person name="Geurts R."/>
        </authorList>
    </citation>
    <scope>NUCLEOTIDE SEQUENCE [LARGE SCALE GENOMIC DNA]</scope>
    <source>
        <strain evidence="3">cv. WU1-14</strain>
    </source>
</reference>
<evidence type="ECO:0000256" key="1">
    <source>
        <dbReference type="SAM" id="MobiDB-lite"/>
    </source>
</evidence>
<feature type="compositionally biased region" description="Low complexity" evidence="1">
    <location>
        <begin position="1"/>
        <end position="12"/>
    </location>
</feature>
<comment type="caution">
    <text evidence="2">The sequence shown here is derived from an EMBL/GenBank/DDBJ whole genome shotgun (WGS) entry which is preliminary data.</text>
</comment>
<proteinExistence type="predicted"/>
<accession>A0A2P5DLZ5</accession>
<feature type="region of interest" description="Disordered" evidence="1">
    <location>
        <begin position="1"/>
        <end position="26"/>
    </location>
</feature>
<dbReference type="AlphaFoldDB" id="A0A2P5DLZ5"/>
<organism evidence="2 3">
    <name type="scientific">Parasponia andersonii</name>
    <name type="common">Sponia andersonii</name>
    <dbReference type="NCBI Taxonomy" id="3476"/>
    <lineage>
        <taxon>Eukaryota</taxon>
        <taxon>Viridiplantae</taxon>
        <taxon>Streptophyta</taxon>
        <taxon>Embryophyta</taxon>
        <taxon>Tracheophyta</taxon>
        <taxon>Spermatophyta</taxon>
        <taxon>Magnoliopsida</taxon>
        <taxon>eudicotyledons</taxon>
        <taxon>Gunneridae</taxon>
        <taxon>Pentapetalae</taxon>
        <taxon>rosids</taxon>
        <taxon>fabids</taxon>
        <taxon>Rosales</taxon>
        <taxon>Cannabaceae</taxon>
        <taxon>Parasponia</taxon>
    </lineage>
</organism>
<evidence type="ECO:0000313" key="2">
    <source>
        <dbReference type="EMBL" id="PON74310.1"/>
    </source>
</evidence>
<protein>
    <submittedName>
        <fullName evidence="2">Uncharacterized protein</fullName>
    </submittedName>
</protein>
<keyword evidence="3" id="KW-1185">Reference proteome</keyword>
<evidence type="ECO:0000313" key="3">
    <source>
        <dbReference type="Proteomes" id="UP000237105"/>
    </source>
</evidence>